<feature type="compositionally biased region" description="Polar residues" evidence="5">
    <location>
        <begin position="223"/>
        <end position="235"/>
    </location>
</feature>
<dbReference type="PROSITE" id="PS50888">
    <property type="entry name" value="BHLH"/>
    <property type="match status" value="1"/>
</dbReference>
<dbReference type="GO" id="GO:0007399">
    <property type="term" value="P:nervous system development"/>
    <property type="evidence" value="ECO:0007669"/>
    <property type="project" value="UniProtKB-KW"/>
</dbReference>
<dbReference type="SMART" id="SM00353">
    <property type="entry name" value="HLH"/>
    <property type="match status" value="1"/>
</dbReference>
<evidence type="ECO:0000259" key="6">
    <source>
        <dbReference type="PROSITE" id="PS50888"/>
    </source>
</evidence>
<evidence type="ECO:0000313" key="8">
    <source>
        <dbReference type="RefSeq" id="XP_027206066.1"/>
    </source>
</evidence>
<evidence type="ECO:0000256" key="2">
    <source>
        <dbReference type="ARBA" id="ARBA00022902"/>
    </source>
</evidence>
<proteinExistence type="predicted"/>
<dbReference type="AlphaFoldDB" id="A0A6P6YMJ7"/>
<feature type="compositionally biased region" description="Low complexity" evidence="5">
    <location>
        <begin position="242"/>
        <end position="252"/>
    </location>
</feature>
<comment type="subcellular location">
    <subcellularLocation>
        <location evidence="1">Nucleus</location>
    </subcellularLocation>
</comment>
<evidence type="ECO:0000256" key="4">
    <source>
        <dbReference type="ARBA" id="ARBA00023242"/>
    </source>
</evidence>
<dbReference type="GO" id="GO:0046983">
    <property type="term" value="F:protein dimerization activity"/>
    <property type="evidence" value="ECO:0007669"/>
    <property type="project" value="InterPro"/>
</dbReference>
<sequence>MTKMSQTLHLNHHGDNELILKCQNSSSSSSKSSSKRLNSKSSIMGHNHNHNHHNHNPLPSSVARRNERERNRVKMVNLGFATLRQHVPNGVKNKKMSKVETLRSAVEYIRELQKLLGQTGDSSSSSEYSFDQNNENECLLNSFDRYALQLVDGDDSTSPIDDSNDGQQDEHCYPMSMLPVECSPTLEHSSSYAATPNGYSNSNNSDSTSYHHHHHHNLNSPNKQISSNTTNSMTSYHHHANISSPPSSIGSSSDGGGGSIGTNVQTSSLPYNILGASLRQSSLVLDSSQNHHHHQQQQQQHHHNHHHHHQQPEQTEDDDMFDFANWF</sequence>
<dbReference type="InterPro" id="IPR036638">
    <property type="entry name" value="HLH_DNA-bd_sf"/>
</dbReference>
<dbReference type="OrthoDB" id="5976910at2759"/>
<feature type="compositionally biased region" description="Polar residues" evidence="5">
    <location>
        <begin position="188"/>
        <end position="199"/>
    </location>
</feature>
<accession>A0A6P6YMJ7</accession>
<dbReference type="Gene3D" id="4.10.280.10">
    <property type="entry name" value="Helix-loop-helix DNA-binding domain"/>
    <property type="match status" value="1"/>
</dbReference>
<protein>
    <submittedName>
        <fullName evidence="8">Achaete-scute complex protein T4-like</fullName>
    </submittedName>
</protein>
<dbReference type="RefSeq" id="XP_027206066.1">
    <property type="nucleotide sequence ID" value="XM_027350265.1"/>
</dbReference>
<feature type="region of interest" description="Disordered" evidence="5">
    <location>
        <begin position="188"/>
        <end position="263"/>
    </location>
</feature>
<evidence type="ECO:0000313" key="7">
    <source>
        <dbReference type="Proteomes" id="UP000515146"/>
    </source>
</evidence>
<evidence type="ECO:0000256" key="5">
    <source>
        <dbReference type="SAM" id="MobiDB-lite"/>
    </source>
</evidence>
<evidence type="ECO:0000256" key="1">
    <source>
        <dbReference type="ARBA" id="ARBA00004123"/>
    </source>
</evidence>
<dbReference type="InterPro" id="IPR011598">
    <property type="entry name" value="bHLH_dom"/>
</dbReference>
<evidence type="ECO:0000256" key="3">
    <source>
        <dbReference type="ARBA" id="ARBA00023125"/>
    </source>
</evidence>
<dbReference type="GO" id="GO:0000977">
    <property type="term" value="F:RNA polymerase II transcription regulatory region sequence-specific DNA binding"/>
    <property type="evidence" value="ECO:0007669"/>
    <property type="project" value="TreeGrafter"/>
</dbReference>
<feature type="region of interest" description="Disordered" evidence="5">
    <location>
        <begin position="23"/>
        <end position="62"/>
    </location>
</feature>
<feature type="region of interest" description="Disordered" evidence="5">
    <location>
        <begin position="286"/>
        <end position="318"/>
    </location>
</feature>
<keyword evidence="3" id="KW-0238">DNA-binding</keyword>
<dbReference type="Proteomes" id="UP000515146">
    <property type="component" value="Unplaced"/>
</dbReference>
<dbReference type="CDD" id="cd19723">
    <property type="entry name" value="bHLH_TS_ASCL1_like"/>
    <property type="match status" value="1"/>
</dbReference>
<dbReference type="PANTHER" id="PTHR23349">
    <property type="entry name" value="BASIC HELIX-LOOP-HELIX TRANSCRIPTION FACTOR, TWIST"/>
    <property type="match status" value="1"/>
</dbReference>
<dbReference type="InParanoid" id="A0A6P6YMJ7"/>
<organism evidence="7 8">
    <name type="scientific">Dermatophagoides pteronyssinus</name>
    <name type="common">European house dust mite</name>
    <dbReference type="NCBI Taxonomy" id="6956"/>
    <lineage>
        <taxon>Eukaryota</taxon>
        <taxon>Metazoa</taxon>
        <taxon>Ecdysozoa</taxon>
        <taxon>Arthropoda</taxon>
        <taxon>Chelicerata</taxon>
        <taxon>Arachnida</taxon>
        <taxon>Acari</taxon>
        <taxon>Acariformes</taxon>
        <taxon>Sarcoptiformes</taxon>
        <taxon>Astigmata</taxon>
        <taxon>Psoroptidia</taxon>
        <taxon>Analgoidea</taxon>
        <taxon>Pyroglyphidae</taxon>
        <taxon>Dermatophagoidinae</taxon>
        <taxon>Dermatophagoides</taxon>
    </lineage>
</organism>
<keyword evidence="4" id="KW-0539">Nucleus</keyword>
<dbReference type="KEGG" id="dpte:113799603"/>
<dbReference type="Pfam" id="PF00010">
    <property type="entry name" value="HLH"/>
    <property type="match status" value="1"/>
</dbReference>
<gene>
    <name evidence="8" type="primary">LOC113799603</name>
</gene>
<dbReference type="PANTHER" id="PTHR23349:SF108">
    <property type="entry name" value="BHLH DOMAIN-CONTAINING PROTEIN"/>
    <property type="match status" value="1"/>
</dbReference>
<keyword evidence="2" id="KW-0524">Neurogenesis</keyword>
<dbReference type="GO" id="GO:0005634">
    <property type="term" value="C:nucleus"/>
    <property type="evidence" value="ECO:0007669"/>
    <property type="project" value="UniProtKB-SubCell"/>
</dbReference>
<reference evidence="8" key="1">
    <citation type="submission" date="2025-08" db="UniProtKB">
        <authorList>
            <consortium name="RefSeq"/>
        </authorList>
    </citation>
    <scope>IDENTIFICATION</scope>
    <source>
        <strain evidence="8">Airmid</strain>
    </source>
</reference>
<feature type="domain" description="BHLH" evidence="6">
    <location>
        <begin position="60"/>
        <end position="112"/>
    </location>
</feature>
<dbReference type="SUPFAM" id="SSF47459">
    <property type="entry name" value="HLH, helix-loop-helix DNA-binding domain"/>
    <property type="match status" value="1"/>
</dbReference>
<feature type="region of interest" description="Disordered" evidence="5">
    <location>
        <begin position="152"/>
        <end position="172"/>
    </location>
</feature>
<dbReference type="FunFam" id="4.10.280.10:FF:000029">
    <property type="entry name" value="Achaete-scute family bHLH transcription factor 1"/>
    <property type="match status" value="1"/>
</dbReference>
<name>A0A6P6YMJ7_DERPT</name>
<dbReference type="OMA" id="QNNENEC"/>
<dbReference type="GO" id="GO:0000981">
    <property type="term" value="F:DNA-binding transcription factor activity, RNA polymerase II-specific"/>
    <property type="evidence" value="ECO:0007669"/>
    <property type="project" value="TreeGrafter"/>
</dbReference>
<dbReference type="InterPro" id="IPR050283">
    <property type="entry name" value="E-box_TF_Regulators"/>
</dbReference>
<keyword evidence="7" id="KW-1185">Reference proteome</keyword>
<feature type="compositionally biased region" description="Basic residues" evidence="5">
    <location>
        <begin position="290"/>
        <end position="309"/>
    </location>
</feature>